<dbReference type="GeneID" id="173555"/>
<dbReference type="PaxDb" id="6239-C52E2.4"/>
<dbReference type="InterPro" id="IPR002900">
    <property type="entry name" value="DUF38/FTH_CAE_spp"/>
</dbReference>
<dbReference type="Bgee" id="WBGene00016883">
    <property type="expression patterns" value="Expressed in larva and 2 other cell types or tissues"/>
</dbReference>
<dbReference type="InParanoid" id="Q95Y49"/>
<dbReference type="WormBase" id="C52E2.4">
    <property type="protein sequence ID" value="CE25828"/>
    <property type="gene ID" value="WBGene00016883"/>
</dbReference>
<dbReference type="PhylomeDB" id="Q95Y49"/>
<feature type="domain" description="DUF38" evidence="1">
    <location>
        <begin position="468"/>
        <end position="601"/>
    </location>
</feature>
<gene>
    <name evidence="2 4" type="ORF">C52E2.4</name>
    <name evidence="2" type="ORF">CELE_C52E2.4</name>
</gene>
<dbReference type="InterPro" id="IPR040161">
    <property type="entry name" value="FB224"/>
</dbReference>
<feature type="domain" description="DUF38" evidence="1">
    <location>
        <begin position="121"/>
        <end position="245"/>
    </location>
</feature>
<dbReference type="AlphaFoldDB" id="Q95Y49"/>
<dbReference type="AGR" id="WB:WBGene00016883"/>
<dbReference type="CTD" id="173555"/>
<dbReference type="STRING" id="6239.C52E2.4.2"/>
<dbReference type="FunCoup" id="Q95Y49">
    <property type="interactions" value="159"/>
</dbReference>
<sequence>MSYAFKLLGIANESTLTVLSLRLAFNHFVELRLEFEEYPNRSTIIYRYKEDDTQLELAQYKKILLQEKNYIDVVCEDLANILKSSRFAENIKVRVDYFDSDYVDSEPFVNRVYEQFRINTTELFACTLHLQADHVSQLRFALKCFNPSKLLRLHISGSNRNTLDLEDIVKMEHWKNAKIIELFGFIVSIPFDNFRHFDFAFCKASRISTDDITTLVKNASSASRLHTFIIYYVCLDEDVTESFLNNLIGEKRINQSGEEVRFIQNDLEFVHKSKGFKILTPSRQFSDGDKLWPVQRLMKEYFLSKMQPHIDSRTESSTSWLSCFRNPVIMEHIVHGLDFYELVVLRKVSYEIRQCIEYIKPDPKLVAIKIRVETEVIYMEVFGRNNHKKIVYTPRPVVRSDKMCQQAQMLEADIRDFSNDFYTILENQKSVLEGFRVILKPFNGLPEFREIRKLLTLAPKISLNQFMIKLLEGIIKRVVFLPVEKMTIETDELELMARILLLSDSSSIKVIELRRRYPSGFILNEFMEQLASLAHWRNAEEFMINIFLPSSSIKTVIHFAKVDIRLEAISMEDVLYLKEKFLLSSKFRQFKAEFTDTDVDESIFEVNFLGEPFRRIDDPTTNLPNVWRFRYPGCRENLQIRYYQNRKIFMFNRVPTQF</sequence>
<accession>Q95Y49</accession>
<dbReference type="OMA" id="TELFACT"/>
<dbReference type="Pfam" id="PF01827">
    <property type="entry name" value="FTH"/>
    <property type="match status" value="2"/>
</dbReference>
<dbReference type="UCSC" id="C52E2.4">
    <property type="organism name" value="c. elegans"/>
</dbReference>
<dbReference type="EMBL" id="BX284602">
    <property type="protein sequence ID" value="CCD64689.1"/>
    <property type="molecule type" value="Genomic_DNA"/>
</dbReference>
<organism evidence="2 3">
    <name type="scientific">Caenorhabditis elegans</name>
    <dbReference type="NCBI Taxonomy" id="6239"/>
    <lineage>
        <taxon>Eukaryota</taxon>
        <taxon>Metazoa</taxon>
        <taxon>Ecdysozoa</taxon>
        <taxon>Nematoda</taxon>
        <taxon>Chromadorea</taxon>
        <taxon>Rhabditida</taxon>
        <taxon>Rhabditina</taxon>
        <taxon>Rhabditomorpha</taxon>
        <taxon>Rhabditoidea</taxon>
        <taxon>Rhabditidae</taxon>
        <taxon>Peloderinae</taxon>
        <taxon>Caenorhabditis</taxon>
    </lineage>
</organism>
<dbReference type="HOGENOM" id="CLU_422264_0_0_1"/>
<evidence type="ECO:0000259" key="1">
    <source>
        <dbReference type="Pfam" id="PF01827"/>
    </source>
</evidence>
<evidence type="ECO:0000313" key="3">
    <source>
        <dbReference type="Proteomes" id="UP000001940"/>
    </source>
</evidence>
<dbReference type="OrthoDB" id="5876763at2759"/>
<proteinExistence type="predicted"/>
<reference evidence="2 3" key="1">
    <citation type="journal article" date="1998" name="Science">
        <title>Genome sequence of the nematode C. elegans: a platform for investigating biology.</title>
        <authorList>
            <consortium name="The C. elegans sequencing consortium"/>
            <person name="Sulson J.E."/>
            <person name="Waterston R."/>
        </authorList>
    </citation>
    <scope>NUCLEOTIDE SEQUENCE [LARGE SCALE GENOMIC DNA]</scope>
    <source>
        <strain evidence="2 3">Bristol N2</strain>
    </source>
</reference>
<dbReference type="Proteomes" id="UP000001940">
    <property type="component" value="Chromosome II"/>
</dbReference>
<protein>
    <submittedName>
        <fullName evidence="2">DUF38 domain-containing protein</fullName>
    </submittedName>
</protein>
<evidence type="ECO:0000313" key="2">
    <source>
        <dbReference type="EMBL" id="CCD64689.1"/>
    </source>
</evidence>
<evidence type="ECO:0000313" key="4">
    <source>
        <dbReference type="WormBase" id="C52E2.4"/>
    </source>
</evidence>
<dbReference type="PANTHER" id="PTHR23015">
    <property type="entry name" value="UNCHARACTERIZED C.ELEGANS PROTEIN"/>
    <property type="match status" value="1"/>
</dbReference>
<dbReference type="KEGG" id="cel:CELE_C52E2.4"/>
<dbReference type="RefSeq" id="NP_001367514.1">
    <property type="nucleotide sequence ID" value="NM_001381337.2"/>
</dbReference>
<dbReference type="PANTHER" id="PTHR23015:SF25">
    <property type="entry name" value="DUF38 DOMAIN-CONTAINING PROTEIN-RELATED"/>
    <property type="match status" value="1"/>
</dbReference>
<name>Q95Y49_CAEEL</name>
<keyword evidence="3" id="KW-1185">Reference proteome</keyword>